<comment type="caution">
    <text evidence="2">The sequence shown here is derived from an EMBL/GenBank/DDBJ whole genome shotgun (WGS) entry which is preliminary data.</text>
</comment>
<reference evidence="3" key="1">
    <citation type="submission" date="2018-09" db="EMBL/GenBank/DDBJ databases">
        <authorList>
            <person name="Livingstone P.G."/>
            <person name="Whitworth D.E."/>
        </authorList>
    </citation>
    <scope>NUCLEOTIDE SEQUENCE [LARGE SCALE GENOMIC DNA]</scope>
    <source>
        <strain evidence="3">CA054A</strain>
    </source>
</reference>
<protein>
    <submittedName>
        <fullName evidence="2">Flavodoxin</fullName>
    </submittedName>
</protein>
<keyword evidence="3" id="KW-1185">Reference proteome</keyword>
<dbReference type="GO" id="GO:0006783">
    <property type="term" value="P:heme biosynthetic process"/>
    <property type="evidence" value="ECO:0007669"/>
    <property type="project" value="TreeGrafter"/>
</dbReference>
<dbReference type="RefSeq" id="WP_120543337.1">
    <property type="nucleotide sequence ID" value="NZ_RAVZ01000205.1"/>
</dbReference>
<dbReference type="InterPro" id="IPR029039">
    <property type="entry name" value="Flavoprotein-like_sf"/>
</dbReference>
<dbReference type="PANTHER" id="PTHR38030">
    <property type="entry name" value="PROTOPORPHYRINOGEN IX DEHYDROGENASE [MENAQUINONE]"/>
    <property type="match status" value="1"/>
</dbReference>
<dbReference type="AlphaFoldDB" id="A0A3A8IP83"/>
<evidence type="ECO:0000259" key="1">
    <source>
        <dbReference type="PROSITE" id="PS50902"/>
    </source>
</evidence>
<dbReference type="PROSITE" id="PS50902">
    <property type="entry name" value="FLAVODOXIN_LIKE"/>
    <property type="match status" value="1"/>
</dbReference>
<dbReference type="InterPro" id="IPR008254">
    <property type="entry name" value="Flavodoxin/NO_synth"/>
</dbReference>
<dbReference type="SUPFAM" id="SSF52218">
    <property type="entry name" value="Flavoproteins"/>
    <property type="match status" value="1"/>
</dbReference>
<dbReference type="InterPro" id="IPR026816">
    <property type="entry name" value="Flavodoxin_dom"/>
</dbReference>
<dbReference type="GO" id="GO:0010181">
    <property type="term" value="F:FMN binding"/>
    <property type="evidence" value="ECO:0007669"/>
    <property type="project" value="InterPro"/>
</dbReference>
<dbReference type="PANTHER" id="PTHR38030:SF2">
    <property type="entry name" value="PROTOPORPHYRINOGEN IX DEHYDROGENASE [QUINONE]"/>
    <property type="match status" value="1"/>
</dbReference>
<sequence length="178" mass="19480">MRVLVTYGSKRGGTEGIARWLAQALRDEGLDAEVAAPQDVGDVSGYGAVIVGGSLYANRWHRDARRFVHRHARRLRERPTWFFSSGPLDASASDGDLPPTPQVRALMEQVHASGHMTFGGRLEADARGFLARSMAREHAGDWRDLEQLRRWAASLAEALALVGDLGPAPRGSESHVPF</sequence>
<name>A0A3A8IP83_9BACT</name>
<dbReference type="OrthoDB" id="129384at2"/>
<dbReference type="GO" id="GO:0070819">
    <property type="term" value="F:menaquinone-dependent protoporphyrinogen oxidase activity"/>
    <property type="evidence" value="ECO:0007669"/>
    <property type="project" value="TreeGrafter"/>
</dbReference>
<accession>A0A3A8IP83</accession>
<organism evidence="2 3">
    <name type="scientific">Corallococcus terminator</name>
    <dbReference type="NCBI Taxonomy" id="2316733"/>
    <lineage>
        <taxon>Bacteria</taxon>
        <taxon>Pseudomonadati</taxon>
        <taxon>Myxococcota</taxon>
        <taxon>Myxococcia</taxon>
        <taxon>Myxococcales</taxon>
        <taxon>Cystobacterineae</taxon>
        <taxon>Myxococcaceae</taxon>
        <taxon>Corallococcus</taxon>
    </lineage>
</organism>
<gene>
    <name evidence="2" type="ORF">D7V88_26065</name>
</gene>
<dbReference type="InterPro" id="IPR052200">
    <property type="entry name" value="Protoporphyrinogen_IX_DH"/>
</dbReference>
<evidence type="ECO:0000313" key="2">
    <source>
        <dbReference type="EMBL" id="RKG81714.1"/>
    </source>
</evidence>
<dbReference type="EMBL" id="RAVZ01000205">
    <property type="protein sequence ID" value="RKG81714.1"/>
    <property type="molecule type" value="Genomic_DNA"/>
</dbReference>
<dbReference type="Pfam" id="PF12724">
    <property type="entry name" value="Flavodoxin_5"/>
    <property type="match status" value="1"/>
</dbReference>
<proteinExistence type="predicted"/>
<feature type="domain" description="Flavodoxin-like" evidence="1">
    <location>
        <begin position="3"/>
        <end position="156"/>
    </location>
</feature>
<dbReference type="Gene3D" id="3.40.50.360">
    <property type="match status" value="1"/>
</dbReference>
<evidence type="ECO:0000313" key="3">
    <source>
        <dbReference type="Proteomes" id="UP000268094"/>
    </source>
</evidence>
<dbReference type="Proteomes" id="UP000268094">
    <property type="component" value="Unassembled WGS sequence"/>
</dbReference>